<evidence type="ECO:0000259" key="3">
    <source>
        <dbReference type="SMART" id="SM00867"/>
    </source>
</evidence>
<feature type="region of interest" description="Disordered" evidence="2">
    <location>
        <begin position="45"/>
        <end position="65"/>
    </location>
</feature>
<evidence type="ECO:0000256" key="2">
    <source>
        <dbReference type="SAM" id="MobiDB-lite"/>
    </source>
</evidence>
<evidence type="ECO:0000313" key="7">
    <source>
        <dbReference type="Proteomes" id="UP000093412"/>
    </source>
</evidence>
<comment type="similarity">
    <text evidence="1">Belongs to the UPF0312 family.</text>
</comment>
<dbReference type="InterPro" id="IPR036761">
    <property type="entry name" value="TTHA0802/YceI-like_sf"/>
</dbReference>
<dbReference type="OrthoDB" id="117810at2"/>
<dbReference type="PATRIC" id="fig|43678.3.peg.2383"/>
<dbReference type="EMBL" id="LRIE01000074">
    <property type="protein sequence ID" value="KZM35118.1"/>
    <property type="molecule type" value="Genomic_DNA"/>
</dbReference>
<evidence type="ECO:0000313" key="5">
    <source>
        <dbReference type="EMBL" id="OCI32483.1"/>
    </source>
</evidence>
<dbReference type="SMART" id="SM00867">
    <property type="entry name" value="YceI"/>
    <property type="match status" value="1"/>
</dbReference>
<dbReference type="SUPFAM" id="SSF101874">
    <property type="entry name" value="YceI-like"/>
    <property type="match status" value="1"/>
</dbReference>
<reference evidence="5 7" key="2">
    <citation type="submission" date="2016-06" db="EMBL/GenBank/DDBJ databases">
        <title>Genome sequence of Oerskovia enterophila DSM 43852.</title>
        <authorList>
            <person name="Poehlein A."/>
            <person name="Jag V."/>
            <person name="Bengelsdorf F.R."/>
            <person name="Daniel R."/>
            <person name="Duerre P."/>
        </authorList>
    </citation>
    <scope>NUCLEOTIDE SEQUENCE [LARGE SCALE GENOMIC DNA]</scope>
    <source>
        <strain evidence="5 7">DSM 43852</strain>
    </source>
</reference>
<name>A0A161YGI3_9CELL</name>
<dbReference type="EMBL" id="MAQA01000006">
    <property type="protein sequence ID" value="OCI32483.1"/>
    <property type="molecule type" value="Genomic_DNA"/>
</dbReference>
<evidence type="ECO:0000256" key="1">
    <source>
        <dbReference type="ARBA" id="ARBA00008812"/>
    </source>
</evidence>
<dbReference type="STRING" id="43678.OJAG_22820"/>
<comment type="caution">
    <text evidence="4">The sequence shown here is derived from an EMBL/GenBank/DDBJ whole genome shotgun (WGS) entry which is preliminary data.</text>
</comment>
<accession>A0A161YGI3</accession>
<feature type="domain" description="Lipid/polyisoprenoid-binding YceI-like" evidence="3">
    <location>
        <begin position="66"/>
        <end position="229"/>
    </location>
</feature>
<dbReference type="Proteomes" id="UP000076447">
    <property type="component" value="Unassembled WGS sequence"/>
</dbReference>
<evidence type="ECO:0000313" key="6">
    <source>
        <dbReference type="Proteomes" id="UP000076447"/>
    </source>
</evidence>
<dbReference type="AlphaFoldDB" id="A0A161YGI3"/>
<dbReference type="Gene3D" id="2.40.128.110">
    <property type="entry name" value="Lipid/polyisoprenoid-binding, YceI-like"/>
    <property type="match status" value="1"/>
</dbReference>
<dbReference type="PANTHER" id="PTHR34406">
    <property type="entry name" value="PROTEIN YCEI"/>
    <property type="match status" value="1"/>
</dbReference>
<dbReference type="Proteomes" id="UP000093412">
    <property type="component" value="Unassembled WGS sequence"/>
</dbReference>
<dbReference type="InterPro" id="IPR007372">
    <property type="entry name" value="Lipid/polyisoprenoid-bd_YceI"/>
</dbReference>
<protein>
    <submittedName>
        <fullName evidence="4">Protein YceI</fullName>
    </submittedName>
</protein>
<dbReference type="RefSeq" id="WP_068624709.1">
    <property type="nucleotide sequence ID" value="NZ_LRIE01000074.1"/>
</dbReference>
<reference evidence="4 6" key="1">
    <citation type="submission" date="2016-01" db="EMBL/GenBank/DDBJ databases">
        <title>Genome sequence of Oerskovia enterophila VJag, an agar and cellulose degrading bacterium.</title>
        <authorList>
            <person name="Poehlein A."/>
            <person name="Jag V."/>
            <person name="Bengelsdorf F."/>
            <person name="Duerre P."/>
            <person name="Daniel R."/>
        </authorList>
    </citation>
    <scope>NUCLEOTIDE SEQUENCE [LARGE SCALE GENOMIC DNA]</scope>
    <source>
        <strain evidence="4 6">VJag</strain>
    </source>
</reference>
<dbReference type="Pfam" id="PF04264">
    <property type="entry name" value="YceI"/>
    <property type="match status" value="1"/>
</dbReference>
<organism evidence="4 6">
    <name type="scientific">Oerskovia enterophila</name>
    <dbReference type="NCBI Taxonomy" id="43678"/>
    <lineage>
        <taxon>Bacteria</taxon>
        <taxon>Bacillati</taxon>
        <taxon>Actinomycetota</taxon>
        <taxon>Actinomycetes</taxon>
        <taxon>Micrococcales</taxon>
        <taxon>Cellulomonadaceae</taxon>
        <taxon>Oerskovia</taxon>
    </lineage>
</organism>
<keyword evidence="7" id="KW-1185">Reference proteome</keyword>
<gene>
    <name evidence="4" type="primary">yceI_3</name>
    <name evidence="5" type="synonym">yceI_2</name>
    <name evidence="5" type="ORF">OERS_08850</name>
    <name evidence="4" type="ORF">OJAG_22820</name>
</gene>
<evidence type="ECO:0000313" key="4">
    <source>
        <dbReference type="EMBL" id="KZM35118.1"/>
    </source>
</evidence>
<sequence length="233" mass="23237">MKKTVALTIGIVLLCGALLLGGTWVYARSQAGTEAAPLALTSLAPSASPDSADDSAGTAGPVADGTYAVDTGSQAGYRVDEVLSGQDVTVVGRTSDVRGGATIEGGTLTAASIEVDMTTIETDDSGRDRQFLGILDTSAHPTATFVLTSPVDLSGLASGTATVQATGTLTIKGVSHEVTVTLDAQTVGGGAQVSGSIPVTFSDYDVSAPNLGFVTVEDAGTVELLLELTPSGS</sequence>
<dbReference type="PANTHER" id="PTHR34406:SF1">
    <property type="entry name" value="PROTEIN YCEI"/>
    <property type="match status" value="1"/>
</dbReference>
<feature type="compositionally biased region" description="Low complexity" evidence="2">
    <location>
        <begin position="45"/>
        <end position="60"/>
    </location>
</feature>
<proteinExistence type="inferred from homology"/>